<dbReference type="EMBL" id="HBNR01084461">
    <property type="protein sequence ID" value="CAE4662069.1"/>
    <property type="molecule type" value="Transcribed_RNA"/>
</dbReference>
<evidence type="ECO:0000313" key="2">
    <source>
        <dbReference type="EMBL" id="CAE4662068.1"/>
    </source>
</evidence>
<evidence type="ECO:0000256" key="1">
    <source>
        <dbReference type="SAM" id="MobiDB-lite"/>
    </source>
</evidence>
<gene>
    <name evidence="2" type="ORF">AMON00008_LOCUS60493</name>
    <name evidence="3" type="ORF">AMON00008_LOCUS60494</name>
</gene>
<feature type="compositionally biased region" description="Polar residues" evidence="1">
    <location>
        <begin position="32"/>
        <end position="43"/>
    </location>
</feature>
<feature type="region of interest" description="Disordered" evidence="1">
    <location>
        <begin position="1"/>
        <end position="43"/>
    </location>
</feature>
<dbReference type="EMBL" id="HBNR01084460">
    <property type="protein sequence ID" value="CAE4662068.1"/>
    <property type="molecule type" value="Transcribed_RNA"/>
</dbReference>
<proteinExistence type="predicted"/>
<evidence type="ECO:0000313" key="3">
    <source>
        <dbReference type="EMBL" id="CAE4662069.1"/>
    </source>
</evidence>
<name>A0A6T1ML05_9DINO</name>
<sequence>MNASLTSKVATAWGPPMKAPMSWPTTGGDGHQSPTGSPVRQSKTVPYCGSMIVSPSTSAPRLKEVPVGGALSPMAKSFPEAVRPRRRLAGSQVLACEGGLDPRHVRQDLLRGVAQGRPPGPALPPAGLAEEQSNSTR</sequence>
<dbReference type="AlphaFoldDB" id="A0A6T1ML05"/>
<organism evidence="2">
    <name type="scientific">Alexandrium monilatum</name>
    <dbReference type="NCBI Taxonomy" id="311494"/>
    <lineage>
        <taxon>Eukaryota</taxon>
        <taxon>Sar</taxon>
        <taxon>Alveolata</taxon>
        <taxon>Dinophyceae</taxon>
        <taxon>Gonyaulacales</taxon>
        <taxon>Pyrocystaceae</taxon>
        <taxon>Alexandrium</taxon>
    </lineage>
</organism>
<feature type="region of interest" description="Disordered" evidence="1">
    <location>
        <begin position="112"/>
        <end position="137"/>
    </location>
</feature>
<protein>
    <submittedName>
        <fullName evidence="2">Uncharacterized protein</fullName>
    </submittedName>
</protein>
<accession>A0A6T1ML05</accession>
<reference evidence="2" key="1">
    <citation type="submission" date="2021-01" db="EMBL/GenBank/DDBJ databases">
        <authorList>
            <person name="Corre E."/>
            <person name="Pelletier E."/>
            <person name="Niang G."/>
            <person name="Scheremetjew M."/>
            <person name="Finn R."/>
            <person name="Kale V."/>
            <person name="Holt S."/>
            <person name="Cochrane G."/>
            <person name="Meng A."/>
            <person name="Brown T."/>
            <person name="Cohen L."/>
        </authorList>
    </citation>
    <scope>NUCLEOTIDE SEQUENCE</scope>
    <source>
        <strain evidence="2">CCMP3105</strain>
    </source>
</reference>